<dbReference type="CDD" id="cd11715">
    <property type="entry name" value="THUMP_AdoMetMT"/>
    <property type="match status" value="1"/>
</dbReference>
<accession>A0A918PPH0</accession>
<dbReference type="PANTHER" id="PTHR47313:SF1">
    <property type="entry name" value="RIBOSOMAL RNA LARGE SUBUNIT METHYLTRANSFERASE K_L"/>
    <property type="match status" value="1"/>
</dbReference>
<proteinExistence type="predicted"/>
<dbReference type="GO" id="GO:0070043">
    <property type="term" value="F:rRNA (guanine-N7-)-methyltransferase activity"/>
    <property type="evidence" value="ECO:0007669"/>
    <property type="project" value="TreeGrafter"/>
</dbReference>
<keyword evidence="7" id="KW-1185">Reference proteome</keyword>
<dbReference type="Pfam" id="PF01170">
    <property type="entry name" value="UPF0020"/>
    <property type="match status" value="1"/>
</dbReference>
<reference evidence="6" key="2">
    <citation type="submission" date="2020-09" db="EMBL/GenBank/DDBJ databases">
        <authorList>
            <person name="Sun Q."/>
            <person name="Kim S."/>
        </authorList>
    </citation>
    <scope>NUCLEOTIDE SEQUENCE</scope>
    <source>
        <strain evidence="6">KCTC 12368</strain>
    </source>
</reference>
<dbReference type="InterPro" id="IPR054170">
    <property type="entry name" value="RlmL_1st"/>
</dbReference>
<dbReference type="GO" id="GO:0003723">
    <property type="term" value="F:RNA binding"/>
    <property type="evidence" value="ECO:0007669"/>
    <property type="project" value="InterPro"/>
</dbReference>
<dbReference type="AlphaFoldDB" id="A0A918PPH0"/>
<organism evidence="6 7">
    <name type="scientific">Echinicola pacifica</name>
    <dbReference type="NCBI Taxonomy" id="346377"/>
    <lineage>
        <taxon>Bacteria</taxon>
        <taxon>Pseudomonadati</taxon>
        <taxon>Bacteroidota</taxon>
        <taxon>Cytophagia</taxon>
        <taxon>Cytophagales</taxon>
        <taxon>Cyclobacteriaceae</taxon>
        <taxon>Echinicola</taxon>
    </lineage>
</organism>
<gene>
    <name evidence="6" type="primary">rlmL</name>
    <name evidence="6" type="ORF">GCM10007049_07750</name>
</gene>
<sequence>MINFGKKGRVLVTCKDRFGSYLEDELVNLGFKPLEINRTNIAIEASLEDCIFLNMHLRVASHVLFELKSFYLHHARDIYRRIKAFPWEDYIENDSYFSIVSNVDHESINNPLFVNVKAKDAIVDRFREMTGRRPDSGSDFHGAVFQLYWRETQATLFINTSGETLSKRGYRKMPWKAPMVENLAATTILATEWDPNTPFINPMCGAGTLAIEAALIASNRYPGLFRDNYSFMHIKGYNDSIYKLLKEQMVNKINDNISAQIVASDISERAIFAAEENAKLAGVIDHIKFEVVDFAETTVPETDQGVVIFNPEYGERLGEEEELAETYKRIGDFMKQSCSGYNGYIFTGNPALGKRVGLKPKRKIEFYNGTIECRLLKYELYQGSKKAKYNTSEE</sequence>
<feature type="domain" description="RlmL ferredoxin-like" evidence="5">
    <location>
        <begin position="11"/>
        <end position="64"/>
    </location>
</feature>
<dbReference type="Pfam" id="PF22020">
    <property type="entry name" value="RlmL_1st"/>
    <property type="match status" value="1"/>
</dbReference>
<evidence type="ECO:0000259" key="3">
    <source>
        <dbReference type="Pfam" id="PF01170"/>
    </source>
</evidence>
<dbReference type="Pfam" id="PF02926">
    <property type="entry name" value="THUMP"/>
    <property type="match status" value="1"/>
</dbReference>
<dbReference type="Gene3D" id="3.40.50.150">
    <property type="entry name" value="Vaccinia Virus protein VP39"/>
    <property type="match status" value="1"/>
</dbReference>
<dbReference type="InterPro" id="IPR004114">
    <property type="entry name" value="THUMP_dom"/>
</dbReference>
<dbReference type="Gene3D" id="3.30.2130.30">
    <property type="match status" value="1"/>
</dbReference>
<keyword evidence="1 6" id="KW-0489">Methyltransferase</keyword>
<protein>
    <submittedName>
        <fullName evidence="6">RNA methyltransferase</fullName>
    </submittedName>
</protein>
<feature type="domain" description="THUMP" evidence="4">
    <location>
        <begin position="76"/>
        <end position="156"/>
    </location>
</feature>
<dbReference type="SUPFAM" id="SSF53335">
    <property type="entry name" value="S-adenosyl-L-methionine-dependent methyltransferases"/>
    <property type="match status" value="1"/>
</dbReference>
<evidence type="ECO:0000256" key="2">
    <source>
        <dbReference type="ARBA" id="ARBA00022679"/>
    </source>
</evidence>
<dbReference type="InterPro" id="IPR029063">
    <property type="entry name" value="SAM-dependent_MTases_sf"/>
</dbReference>
<dbReference type="GO" id="GO:0008990">
    <property type="term" value="F:rRNA (guanine-N2-)-methyltransferase activity"/>
    <property type="evidence" value="ECO:0007669"/>
    <property type="project" value="TreeGrafter"/>
</dbReference>
<dbReference type="Proteomes" id="UP000619457">
    <property type="component" value="Unassembled WGS sequence"/>
</dbReference>
<dbReference type="InterPro" id="IPR000241">
    <property type="entry name" value="RlmKL-like_Mtase"/>
</dbReference>
<dbReference type="EMBL" id="BMWX01000001">
    <property type="protein sequence ID" value="GGZ17585.1"/>
    <property type="molecule type" value="Genomic_DNA"/>
</dbReference>
<comment type="caution">
    <text evidence="6">The sequence shown here is derived from an EMBL/GenBank/DDBJ whole genome shotgun (WGS) entry which is preliminary data.</text>
</comment>
<keyword evidence="2" id="KW-0808">Transferase</keyword>
<feature type="domain" description="Ribosomal RNA large subunit methyltransferase K/L-like methyltransferase" evidence="3">
    <location>
        <begin position="168"/>
        <end position="375"/>
    </location>
</feature>
<evidence type="ECO:0000259" key="5">
    <source>
        <dbReference type="Pfam" id="PF22020"/>
    </source>
</evidence>
<dbReference type="PANTHER" id="PTHR47313">
    <property type="entry name" value="RIBOSOMAL RNA LARGE SUBUNIT METHYLTRANSFERASE K/L"/>
    <property type="match status" value="1"/>
</dbReference>
<evidence type="ECO:0000256" key="1">
    <source>
        <dbReference type="ARBA" id="ARBA00022603"/>
    </source>
</evidence>
<evidence type="ECO:0000313" key="6">
    <source>
        <dbReference type="EMBL" id="GGZ17585.1"/>
    </source>
</evidence>
<reference evidence="6" key="1">
    <citation type="journal article" date="2014" name="Int. J. Syst. Evol. Microbiol.">
        <title>Complete genome sequence of Corynebacterium casei LMG S-19264T (=DSM 44701T), isolated from a smear-ripened cheese.</title>
        <authorList>
            <consortium name="US DOE Joint Genome Institute (JGI-PGF)"/>
            <person name="Walter F."/>
            <person name="Albersmeier A."/>
            <person name="Kalinowski J."/>
            <person name="Ruckert C."/>
        </authorList>
    </citation>
    <scope>NUCLEOTIDE SEQUENCE</scope>
    <source>
        <strain evidence="6">KCTC 12368</strain>
    </source>
</reference>
<name>A0A918PPH0_9BACT</name>
<dbReference type="RefSeq" id="WP_018473951.1">
    <property type="nucleotide sequence ID" value="NZ_BMWX01000001.1"/>
</dbReference>
<evidence type="ECO:0000313" key="7">
    <source>
        <dbReference type="Proteomes" id="UP000619457"/>
    </source>
</evidence>
<evidence type="ECO:0000259" key="4">
    <source>
        <dbReference type="Pfam" id="PF02926"/>
    </source>
</evidence>